<keyword evidence="4" id="KW-0418">Kinase</keyword>
<dbReference type="AlphaFoldDB" id="A0AAN9V617"/>
<evidence type="ECO:0000256" key="5">
    <source>
        <dbReference type="ARBA" id="ARBA00022842"/>
    </source>
</evidence>
<comment type="caution">
    <text evidence="7">The sequence shown here is derived from an EMBL/GenBank/DDBJ whole genome shotgun (WGS) entry which is preliminary data.</text>
</comment>
<dbReference type="GO" id="GO:0005783">
    <property type="term" value="C:endoplasmic reticulum"/>
    <property type="evidence" value="ECO:0007669"/>
    <property type="project" value="TreeGrafter"/>
</dbReference>
<evidence type="ECO:0000313" key="8">
    <source>
        <dbReference type="EMBL" id="KAK7790315.1"/>
    </source>
</evidence>
<dbReference type="GO" id="GO:0006096">
    <property type="term" value="P:glycolytic process"/>
    <property type="evidence" value="ECO:0007669"/>
    <property type="project" value="UniProtKB-KW"/>
</dbReference>
<protein>
    <recommendedName>
        <fullName evidence="10">ADP-dependent glucokinase</fullName>
    </recommendedName>
</protein>
<dbReference type="InterPro" id="IPR007666">
    <property type="entry name" value="ADP_PFK/GK"/>
</dbReference>
<keyword evidence="9" id="KW-1185">Reference proteome</keyword>
<dbReference type="Proteomes" id="UP001378592">
    <property type="component" value="Unassembled WGS sequence"/>
</dbReference>
<name>A0AAN9V617_9ORTH</name>
<evidence type="ECO:0000256" key="4">
    <source>
        <dbReference type="ARBA" id="ARBA00022777"/>
    </source>
</evidence>
<dbReference type="EMBL" id="JAZDUA010000818">
    <property type="protein sequence ID" value="KAK7789162.1"/>
    <property type="molecule type" value="Genomic_DNA"/>
</dbReference>
<dbReference type="PROSITE" id="PS51255">
    <property type="entry name" value="ADPK"/>
    <property type="match status" value="1"/>
</dbReference>
<evidence type="ECO:0008006" key="10">
    <source>
        <dbReference type="Google" id="ProtNLM"/>
    </source>
</evidence>
<keyword evidence="6" id="KW-0324">Glycolysis</keyword>
<dbReference type="PANTHER" id="PTHR21208:SF1">
    <property type="entry name" value="ADP-DEPENDENT GLUCOKINASE"/>
    <property type="match status" value="1"/>
</dbReference>
<dbReference type="Gene3D" id="3.40.1190.20">
    <property type="match status" value="1"/>
</dbReference>
<proteinExistence type="predicted"/>
<dbReference type="GO" id="GO:0006006">
    <property type="term" value="P:glucose metabolic process"/>
    <property type="evidence" value="ECO:0007669"/>
    <property type="project" value="TreeGrafter"/>
</dbReference>
<reference evidence="7 9" key="1">
    <citation type="submission" date="2024-03" db="EMBL/GenBank/DDBJ databases">
        <title>The genome assembly and annotation of the cricket Gryllus longicercus Weissman &amp; Gray.</title>
        <authorList>
            <person name="Szrajer S."/>
            <person name="Gray D."/>
            <person name="Ylla G."/>
        </authorList>
    </citation>
    <scope>NUCLEOTIDE SEQUENCE [LARGE SCALE GENOMIC DNA]</scope>
    <source>
        <strain evidence="7">DAG 2021-001</strain>
        <tissue evidence="7">Whole body minus gut</tissue>
    </source>
</reference>
<evidence type="ECO:0000256" key="3">
    <source>
        <dbReference type="ARBA" id="ARBA00022723"/>
    </source>
</evidence>
<keyword evidence="5" id="KW-0460">Magnesium</keyword>
<evidence type="ECO:0000256" key="1">
    <source>
        <dbReference type="ARBA" id="ARBA00022490"/>
    </source>
</evidence>
<dbReference type="InterPro" id="IPR029056">
    <property type="entry name" value="Ribokinase-like"/>
</dbReference>
<dbReference type="PANTHER" id="PTHR21208">
    <property type="entry name" value="ADP-DEPENDENT GLUCOKINASE"/>
    <property type="match status" value="1"/>
</dbReference>
<dbReference type="GO" id="GO:0046872">
    <property type="term" value="F:metal ion binding"/>
    <property type="evidence" value="ECO:0007669"/>
    <property type="project" value="UniProtKB-KW"/>
</dbReference>
<dbReference type="GO" id="GO:0043843">
    <property type="term" value="F:ADP-specific glucokinase activity"/>
    <property type="evidence" value="ECO:0007669"/>
    <property type="project" value="TreeGrafter"/>
</dbReference>
<keyword evidence="3" id="KW-0479">Metal-binding</keyword>
<evidence type="ECO:0000256" key="6">
    <source>
        <dbReference type="ARBA" id="ARBA00023152"/>
    </source>
</evidence>
<keyword evidence="2" id="KW-0808">Transferase</keyword>
<evidence type="ECO:0000313" key="7">
    <source>
        <dbReference type="EMBL" id="KAK7789162.1"/>
    </source>
</evidence>
<evidence type="ECO:0000313" key="9">
    <source>
        <dbReference type="Proteomes" id="UP001378592"/>
    </source>
</evidence>
<organism evidence="7 9">
    <name type="scientific">Gryllus longicercus</name>
    <dbReference type="NCBI Taxonomy" id="2509291"/>
    <lineage>
        <taxon>Eukaryota</taxon>
        <taxon>Metazoa</taxon>
        <taxon>Ecdysozoa</taxon>
        <taxon>Arthropoda</taxon>
        <taxon>Hexapoda</taxon>
        <taxon>Insecta</taxon>
        <taxon>Pterygota</taxon>
        <taxon>Neoptera</taxon>
        <taxon>Polyneoptera</taxon>
        <taxon>Orthoptera</taxon>
        <taxon>Ensifera</taxon>
        <taxon>Gryllidea</taxon>
        <taxon>Grylloidea</taxon>
        <taxon>Gryllidae</taxon>
        <taxon>Gryllinae</taxon>
        <taxon>Gryllus</taxon>
    </lineage>
</organism>
<dbReference type="EMBL" id="JAZDUA010000645">
    <property type="protein sequence ID" value="KAK7790315.1"/>
    <property type="molecule type" value="Genomic_DNA"/>
</dbReference>
<gene>
    <name evidence="7" type="ORF">R5R35_009932</name>
    <name evidence="8" type="ORF">R5R35_010303</name>
</gene>
<dbReference type="SUPFAM" id="SSF53613">
    <property type="entry name" value="Ribokinase-like"/>
    <property type="match status" value="1"/>
</dbReference>
<evidence type="ECO:0000256" key="2">
    <source>
        <dbReference type="ARBA" id="ARBA00022679"/>
    </source>
</evidence>
<dbReference type="Pfam" id="PF04587">
    <property type="entry name" value="ADP_PFK_GK"/>
    <property type="match status" value="1"/>
</dbReference>
<accession>A0AAN9V617</accession>
<keyword evidence="1" id="KW-0963">Cytoplasm</keyword>
<sequence>MAAVAWKAGAFASLCAFLIALYVRKHLDEVLKDRLVSVLQGLVEVEQQHSIDTPRRVAVGYGGCHDLFVNAEDLLEFQDAARNPEHFSHIKTYDELLKTYAYFFRHGAAAERYVENASLFYELVERAQAAGEGEGAWALGGNAPVMAARFLREGCRVLLGAQASDRLRKRLPPAIQAVPGSPDREDIHLIMEYKTGEEWGIYKSPRANRFIIHSDSVNPMVSVVEEFQPLLQKFQPHLFVVGGLQMMDNFPFPEGKRRERLSKVREQMTSLSDETRIHFEMASFTDEQLVRELTQYVLPFADSLGMNEQELANLHHILMYGNISLVSDSNPRVAVVLDQMRHVFKLVRELGLSTPKSRPLTRLHVHTLAYQAIVTVAGSPWKNSQAAAAKASLTANRHVCGSSEVDVDKAMLIMDESFSTSAASTAQRVPLDANAPVSCWEERWPLDDSHLSAMGTPAESADVLQVQICVAPVLVCTEAQQTAGGGDNISSAGLVLQI</sequence>